<name>A0AB39W828_9FLAO</name>
<dbReference type="RefSeq" id="WP_367770094.1">
    <property type="nucleotide sequence ID" value="NZ_CP165625.1"/>
</dbReference>
<keyword evidence="1" id="KW-1133">Transmembrane helix</keyword>
<evidence type="ECO:0000256" key="1">
    <source>
        <dbReference type="SAM" id="Phobius"/>
    </source>
</evidence>
<organism evidence="2">
    <name type="scientific">Flavobacterium sp. WC2409</name>
    <dbReference type="NCBI Taxonomy" id="3234139"/>
    <lineage>
        <taxon>Bacteria</taxon>
        <taxon>Pseudomonadati</taxon>
        <taxon>Bacteroidota</taxon>
        <taxon>Flavobacteriia</taxon>
        <taxon>Flavobacteriales</taxon>
        <taxon>Flavobacteriaceae</taxon>
        <taxon>Flavobacterium</taxon>
    </lineage>
</organism>
<gene>
    <name evidence="2" type="ORF">AB3G34_06660</name>
</gene>
<sequence length="57" mass="6001">MMTKITKTLLLFTILISFTSCSVIGGIFKAGMGVGIIIVVAIVAIILFVISKISGKK</sequence>
<evidence type="ECO:0000313" key="2">
    <source>
        <dbReference type="EMBL" id="XDU96794.1"/>
    </source>
</evidence>
<dbReference type="AlphaFoldDB" id="A0AB39W828"/>
<reference evidence="2" key="1">
    <citation type="submission" date="2024-07" db="EMBL/GenBank/DDBJ databases">
        <authorList>
            <person name="Biller S.J."/>
        </authorList>
    </citation>
    <scope>NUCLEOTIDE SEQUENCE</scope>
    <source>
        <strain evidence="2">WC2409</strain>
    </source>
</reference>
<proteinExistence type="predicted"/>
<accession>A0AB39W828</accession>
<protein>
    <recommendedName>
        <fullName evidence="3">Phosphatidate cytidylyltransferase</fullName>
    </recommendedName>
</protein>
<dbReference type="PROSITE" id="PS51257">
    <property type="entry name" value="PROKAR_LIPOPROTEIN"/>
    <property type="match status" value="1"/>
</dbReference>
<keyword evidence="1" id="KW-0472">Membrane</keyword>
<dbReference type="EMBL" id="CP165625">
    <property type="protein sequence ID" value="XDU96794.1"/>
    <property type="molecule type" value="Genomic_DNA"/>
</dbReference>
<feature type="transmembrane region" description="Helical" evidence="1">
    <location>
        <begin position="31"/>
        <end position="50"/>
    </location>
</feature>
<keyword evidence="1" id="KW-0812">Transmembrane</keyword>
<evidence type="ECO:0008006" key="3">
    <source>
        <dbReference type="Google" id="ProtNLM"/>
    </source>
</evidence>